<dbReference type="Gene3D" id="1.10.260.40">
    <property type="entry name" value="lambda repressor-like DNA-binding domains"/>
    <property type="match status" value="1"/>
</dbReference>
<dbReference type="PROSITE" id="PS50943">
    <property type="entry name" value="HTH_CROC1"/>
    <property type="match status" value="1"/>
</dbReference>
<dbReference type="Pfam" id="PF01381">
    <property type="entry name" value="HTH_3"/>
    <property type="match status" value="1"/>
</dbReference>
<dbReference type="SUPFAM" id="SSF47413">
    <property type="entry name" value="lambda repressor-like DNA-binding domains"/>
    <property type="match status" value="1"/>
</dbReference>
<gene>
    <name evidence="3" type="ORF">H4P12_01140</name>
</gene>
<dbReference type="CDD" id="cd00093">
    <property type="entry name" value="HTH_XRE"/>
    <property type="match status" value="1"/>
</dbReference>
<dbReference type="EMBL" id="JACOQL010000001">
    <property type="protein sequence ID" value="MBC9245345.1"/>
    <property type="molecule type" value="Genomic_DNA"/>
</dbReference>
<feature type="coiled-coil region" evidence="1">
    <location>
        <begin position="85"/>
        <end position="112"/>
    </location>
</feature>
<evidence type="ECO:0000259" key="2">
    <source>
        <dbReference type="PROSITE" id="PS50943"/>
    </source>
</evidence>
<dbReference type="AlphaFoldDB" id="A0A926GJU8"/>
<evidence type="ECO:0000313" key="4">
    <source>
        <dbReference type="Proteomes" id="UP000608594"/>
    </source>
</evidence>
<organism evidence="3 4">
    <name type="scientific">Paracoccus amoyensis</name>
    <dbReference type="NCBI Taxonomy" id="2760093"/>
    <lineage>
        <taxon>Bacteria</taxon>
        <taxon>Pseudomonadati</taxon>
        <taxon>Pseudomonadota</taxon>
        <taxon>Alphaproteobacteria</taxon>
        <taxon>Rhodobacterales</taxon>
        <taxon>Paracoccaceae</taxon>
        <taxon>Paracoccus</taxon>
    </lineage>
</organism>
<feature type="domain" description="HTH cro/C1-type" evidence="2">
    <location>
        <begin position="17"/>
        <end position="71"/>
    </location>
</feature>
<sequence length="116" mass="12237">MTDFGYGPTEATLGDRLMAAREAAGFSLEQLAERLELSSVTVEEWEADQSAPSDDGLGRIARLLDVSAGWLLDGEGAGLTSGADASTAAAEIQELRRILQDALQRLARLEGTLSDG</sequence>
<evidence type="ECO:0000313" key="3">
    <source>
        <dbReference type="EMBL" id="MBC9245345.1"/>
    </source>
</evidence>
<dbReference type="SMART" id="SM00530">
    <property type="entry name" value="HTH_XRE"/>
    <property type="match status" value="1"/>
</dbReference>
<dbReference type="InterPro" id="IPR001387">
    <property type="entry name" value="Cro/C1-type_HTH"/>
</dbReference>
<protein>
    <submittedName>
        <fullName evidence="3">Helix-turn-helix transcriptional regulator</fullName>
    </submittedName>
</protein>
<dbReference type="InterPro" id="IPR010982">
    <property type="entry name" value="Lambda_DNA-bd_dom_sf"/>
</dbReference>
<keyword evidence="4" id="KW-1185">Reference proteome</keyword>
<comment type="caution">
    <text evidence="3">The sequence shown here is derived from an EMBL/GenBank/DDBJ whole genome shotgun (WGS) entry which is preliminary data.</text>
</comment>
<dbReference type="Proteomes" id="UP000608594">
    <property type="component" value="Unassembled WGS sequence"/>
</dbReference>
<name>A0A926GJU8_9RHOB</name>
<proteinExistence type="predicted"/>
<reference evidence="3" key="1">
    <citation type="submission" date="2020-08" db="EMBL/GenBank/DDBJ databases">
        <title>Paracoccus amoyensis sp. nov., isolated from the surface seawater at coast of Xiamen, Fujian.</title>
        <authorList>
            <person name="Lyu L."/>
        </authorList>
    </citation>
    <scope>NUCLEOTIDE SEQUENCE</scope>
    <source>
        <strain evidence="3">11-3</strain>
    </source>
</reference>
<dbReference type="GO" id="GO:0003677">
    <property type="term" value="F:DNA binding"/>
    <property type="evidence" value="ECO:0007669"/>
    <property type="project" value="InterPro"/>
</dbReference>
<keyword evidence="1" id="KW-0175">Coiled coil</keyword>
<accession>A0A926GJU8</accession>
<evidence type="ECO:0000256" key="1">
    <source>
        <dbReference type="SAM" id="Coils"/>
    </source>
</evidence>